<dbReference type="Gene3D" id="3.10.20.280">
    <property type="entry name" value="RnfH-like"/>
    <property type="match status" value="1"/>
</dbReference>
<dbReference type="STRING" id="59196.RICGR_0110"/>
<proteinExistence type="inferred from homology"/>
<dbReference type="EMBL" id="AAQJ02000001">
    <property type="protein sequence ID" value="EDP45919.1"/>
    <property type="molecule type" value="Genomic_DNA"/>
</dbReference>
<dbReference type="eggNOG" id="COG2914">
    <property type="taxonomic scope" value="Bacteria"/>
</dbReference>
<dbReference type="InterPro" id="IPR005346">
    <property type="entry name" value="RnfH"/>
</dbReference>
<dbReference type="InterPro" id="IPR037021">
    <property type="entry name" value="RnfH_sf"/>
</dbReference>
<protein>
    <recommendedName>
        <fullName evidence="2">UPF0125 protein RICGR_0110</fullName>
    </recommendedName>
</protein>
<keyword evidence="4" id="KW-1185">Reference proteome</keyword>
<dbReference type="SUPFAM" id="SSF54285">
    <property type="entry name" value="MoaD/ThiS"/>
    <property type="match status" value="1"/>
</dbReference>
<evidence type="ECO:0000256" key="2">
    <source>
        <dbReference type="HAMAP-Rule" id="MF_00460"/>
    </source>
</evidence>
<dbReference type="AlphaFoldDB" id="A8PKH9"/>
<dbReference type="Pfam" id="PF03658">
    <property type="entry name" value="Ub-RnfH"/>
    <property type="match status" value="1"/>
</dbReference>
<dbReference type="RefSeq" id="WP_006034907.1">
    <property type="nucleotide sequence ID" value="NZ_AAQJ02000001.1"/>
</dbReference>
<dbReference type="PANTHER" id="PTHR37483:SF1">
    <property type="entry name" value="UPF0125 PROTEIN RATB"/>
    <property type="match status" value="1"/>
</dbReference>
<dbReference type="OrthoDB" id="9796575at2"/>
<name>A8PKH9_9COXI</name>
<dbReference type="InterPro" id="IPR016155">
    <property type="entry name" value="Mopterin_synth/thiamin_S_b"/>
</dbReference>
<comment type="caution">
    <text evidence="3">The sequence shown here is derived from an EMBL/GenBank/DDBJ whole genome shotgun (WGS) entry which is preliminary data.</text>
</comment>
<accession>A8PKH9</accession>
<evidence type="ECO:0000256" key="1">
    <source>
        <dbReference type="ARBA" id="ARBA00010645"/>
    </source>
</evidence>
<evidence type="ECO:0000313" key="4">
    <source>
        <dbReference type="Proteomes" id="UP000054075"/>
    </source>
</evidence>
<organism evidence="3 4">
    <name type="scientific">Rickettsiella grylli</name>
    <dbReference type="NCBI Taxonomy" id="59196"/>
    <lineage>
        <taxon>Bacteria</taxon>
        <taxon>Pseudomonadati</taxon>
        <taxon>Pseudomonadota</taxon>
        <taxon>Gammaproteobacteria</taxon>
        <taxon>Legionellales</taxon>
        <taxon>Coxiellaceae</taxon>
        <taxon>Rickettsiella</taxon>
    </lineage>
</organism>
<dbReference type="Proteomes" id="UP000054075">
    <property type="component" value="Unassembled WGS sequence"/>
</dbReference>
<reference evidence="3" key="2">
    <citation type="submission" date="2007-10" db="EMBL/GenBank/DDBJ databases">
        <authorList>
            <person name="Myers G.S."/>
        </authorList>
    </citation>
    <scope>NUCLEOTIDE SEQUENCE [LARGE SCALE GENOMIC DNA]</scope>
</reference>
<dbReference type="PANTHER" id="PTHR37483">
    <property type="entry name" value="UPF0125 PROTEIN RATB"/>
    <property type="match status" value="1"/>
</dbReference>
<sequence>MPFFQVDVVFADRSGEKIISILVPPNTCILAAIKLSGILLHFPQIHFKKNKVGIFGKLCTLDTPINAGDRIEIYQPLLIDPKKIRVNRAQKQKTSPYR</sequence>
<gene>
    <name evidence="3" type="ORF">RICGR_0110</name>
</gene>
<dbReference type="HAMAP" id="MF_00460">
    <property type="entry name" value="UPF0125_RnfH"/>
    <property type="match status" value="1"/>
</dbReference>
<comment type="similarity">
    <text evidence="1 2">Belongs to the UPF0125 (RnfH) family.</text>
</comment>
<reference evidence="3" key="1">
    <citation type="submission" date="2006-04" db="EMBL/GenBank/DDBJ databases">
        <authorList>
            <person name="Seshadri R."/>
            <person name="Federici B.A."/>
        </authorList>
    </citation>
    <scope>NUCLEOTIDE SEQUENCE [LARGE SCALE GENOMIC DNA]</scope>
</reference>
<dbReference type="NCBIfam" id="NF002490">
    <property type="entry name" value="PRK01777.1"/>
    <property type="match status" value="1"/>
</dbReference>
<evidence type="ECO:0000313" key="3">
    <source>
        <dbReference type="EMBL" id="EDP45919.1"/>
    </source>
</evidence>